<gene>
    <name evidence="2" type="ORF">PGLA1383_LOCUS34135</name>
</gene>
<evidence type="ECO:0000256" key="1">
    <source>
        <dbReference type="SAM" id="MobiDB-lite"/>
    </source>
</evidence>
<sequence>MDELPASLPAALQNSLPAQALPFVPYQPGEEVQVQQPPKLDRQMQLRQMQQQRQIQLEALQKQPCLLAHHAAILKQREMLLGGQSAPAFQQSQLPKLFQQPLPQAFQTPQMPQMPQQPQPLPPSLPSSSSRSGPTSVSFAGPPAKPRLPENFPADTEPKVELCLSSFSDLVTEGSSDGSEMIDKVKAFLADVGNVLGSNRAGKHAFSVKLARHPWFAENGYEVRFKPSAGIIEVHLSAAGRQMLSGMAMKRKADSMGSRY</sequence>
<organism evidence="2 3">
    <name type="scientific">Polarella glacialis</name>
    <name type="common">Dinoflagellate</name>
    <dbReference type="NCBI Taxonomy" id="89957"/>
    <lineage>
        <taxon>Eukaryota</taxon>
        <taxon>Sar</taxon>
        <taxon>Alveolata</taxon>
        <taxon>Dinophyceae</taxon>
        <taxon>Suessiales</taxon>
        <taxon>Suessiaceae</taxon>
        <taxon>Polarella</taxon>
    </lineage>
</organism>
<dbReference type="EMBL" id="CAJNNV010025877">
    <property type="protein sequence ID" value="CAE8616446.1"/>
    <property type="molecule type" value="Genomic_DNA"/>
</dbReference>
<proteinExistence type="predicted"/>
<evidence type="ECO:0000313" key="2">
    <source>
        <dbReference type="EMBL" id="CAE8616446.1"/>
    </source>
</evidence>
<feature type="region of interest" description="Disordered" evidence="1">
    <location>
        <begin position="107"/>
        <end position="155"/>
    </location>
</feature>
<accession>A0A813G1A3</accession>
<comment type="caution">
    <text evidence="2">The sequence shown here is derived from an EMBL/GenBank/DDBJ whole genome shotgun (WGS) entry which is preliminary data.</text>
</comment>
<keyword evidence="3" id="KW-1185">Reference proteome</keyword>
<name>A0A813G1A3_POLGL</name>
<reference evidence="2" key="1">
    <citation type="submission" date="2021-02" db="EMBL/GenBank/DDBJ databases">
        <authorList>
            <person name="Dougan E. K."/>
            <person name="Rhodes N."/>
            <person name="Thang M."/>
            <person name="Chan C."/>
        </authorList>
    </citation>
    <scope>NUCLEOTIDE SEQUENCE</scope>
</reference>
<feature type="compositionally biased region" description="Pro residues" evidence="1">
    <location>
        <begin position="115"/>
        <end position="125"/>
    </location>
</feature>
<dbReference type="AlphaFoldDB" id="A0A813G1A3"/>
<evidence type="ECO:0000313" key="3">
    <source>
        <dbReference type="Proteomes" id="UP000654075"/>
    </source>
</evidence>
<protein>
    <submittedName>
        <fullName evidence="2">Uncharacterized protein</fullName>
    </submittedName>
</protein>
<dbReference type="Proteomes" id="UP000654075">
    <property type="component" value="Unassembled WGS sequence"/>
</dbReference>